<organism evidence="4 5">
    <name type="scientific">Vagococcus coleopterorum</name>
    <dbReference type="NCBI Taxonomy" id="2714946"/>
    <lineage>
        <taxon>Bacteria</taxon>
        <taxon>Bacillati</taxon>
        <taxon>Bacillota</taxon>
        <taxon>Bacilli</taxon>
        <taxon>Lactobacillales</taxon>
        <taxon>Enterococcaceae</taxon>
        <taxon>Vagococcus</taxon>
    </lineage>
</organism>
<evidence type="ECO:0000256" key="3">
    <source>
        <dbReference type="SAM" id="Phobius"/>
    </source>
</evidence>
<keyword evidence="3" id="KW-0812">Transmembrane</keyword>
<dbReference type="GO" id="GO:0030420">
    <property type="term" value="P:establishment of competence for transformation"/>
    <property type="evidence" value="ECO:0007669"/>
    <property type="project" value="UniProtKB-KW"/>
</dbReference>
<sequence>MNKFLKDERGVSLIELIGVTVLLGVMSILISGIFFTTVKTTDIQGEKVQIQQAANNMFAQMESISKIKNIYKDAGYLGKFTGVDWHKAHIIKPLAEDAATGEWLAMKDEEQGTNKIAITNINDTLNKTKTTYQIKNPKIKIKILQQKNENEVTNTQYKTPNYRDTFSIQTTVMVLFYKDDINFSEYYEAESGTWEFDKLSKLTNTVYSRKSVMYYRDDDKAKGDVPGDGRW</sequence>
<proteinExistence type="predicted"/>
<dbReference type="GO" id="GO:0009986">
    <property type="term" value="C:cell surface"/>
    <property type="evidence" value="ECO:0007669"/>
    <property type="project" value="UniProtKB-SubCell"/>
</dbReference>
<evidence type="ECO:0000313" key="4">
    <source>
        <dbReference type="EMBL" id="QIL45811.1"/>
    </source>
</evidence>
<dbReference type="Proteomes" id="UP000500890">
    <property type="component" value="Chromosome"/>
</dbReference>
<accession>A0A6G8AL64</accession>
<keyword evidence="3" id="KW-0472">Membrane</keyword>
<keyword evidence="5" id="KW-1185">Reference proteome</keyword>
<reference evidence="4 5" key="1">
    <citation type="submission" date="2020-03" db="EMBL/GenBank/DDBJ databases">
        <title>Vagococcus sp. nov., isolated from beetles.</title>
        <authorList>
            <person name="Hyun D.-W."/>
            <person name="Bae J.-W."/>
        </authorList>
    </citation>
    <scope>NUCLEOTIDE SEQUENCE [LARGE SCALE GENOMIC DNA]</scope>
    <source>
        <strain evidence="4 5">HDW17A</strain>
    </source>
</reference>
<dbReference type="AlphaFoldDB" id="A0A6G8AL64"/>
<keyword evidence="3" id="KW-1133">Transmembrane helix</keyword>
<dbReference type="EMBL" id="CP049886">
    <property type="protein sequence ID" value="QIL45811.1"/>
    <property type="molecule type" value="Genomic_DNA"/>
</dbReference>
<dbReference type="PROSITE" id="PS00409">
    <property type="entry name" value="PROKAR_NTER_METHYL"/>
    <property type="match status" value="1"/>
</dbReference>
<evidence type="ECO:0000256" key="2">
    <source>
        <dbReference type="ARBA" id="ARBA00023287"/>
    </source>
</evidence>
<evidence type="ECO:0000313" key="5">
    <source>
        <dbReference type="Proteomes" id="UP000500890"/>
    </source>
</evidence>
<feature type="transmembrane region" description="Helical" evidence="3">
    <location>
        <begin position="12"/>
        <end position="35"/>
    </location>
</feature>
<evidence type="ECO:0000256" key="1">
    <source>
        <dbReference type="ARBA" id="ARBA00004241"/>
    </source>
</evidence>
<dbReference type="InterPro" id="IPR012902">
    <property type="entry name" value="N_methyl_site"/>
</dbReference>
<gene>
    <name evidence="4" type="ORF">G7081_01250</name>
</gene>
<comment type="subcellular location">
    <subcellularLocation>
        <location evidence="1">Cell surface</location>
    </subcellularLocation>
</comment>
<name>A0A6G8AL64_9ENTE</name>
<protein>
    <submittedName>
        <fullName evidence="4">Type II secretion system protein</fullName>
    </submittedName>
</protein>
<dbReference type="RefSeq" id="WP_166006677.1">
    <property type="nucleotide sequence ID" value="NZ_CP049886.1"/>
</dbReference>
<keyword evidence="2" id="KW-0178">Competence</keyword>
<dbReference type="KEGG" id="vah:G7081_01250"/>